<dbReference type="CDD" id="cd07042">
    <property type="entry name" value="STAS_SulP_like_sulfate_transporter"/>
    <property type="match status" value="1"/>
</dbReference>
<feature type="transmembrane region" description="Helical" evidence="6">
    <location>
        <begin position="130"/>
        <end position="152"/>
    </location>
</feature>
<evidence type="ECO:0000313" key="9">
    <source>
        <dbReference type="Proteomes" id="UP001382727"/>
    </source>
</evidence>
<dbReference type="InterPro" id="IPR002645">
    <property type="entry name" value="STAS_dom"/>
</dbReference>
<feature type="transmembrane region" description="Helical" evidence="6">
    <location>
        <begin position="200"/>
        <end position="219"/>
    </location>
</feature>
<dbReference type="Pfam" id="PF00916">
    <property type="entry name" value="Sulfate_transp"/>
    <property type="match status" value="1"/>
</dbReference>
<dbReference type="Pfam" id="PF01740">
    <property type="entry name" value="STAS"/>
    <property type="match status" value="1"/>
</dbReference>
<feature type="domain" description="STAS" evidence="7">
    <location>
        <begin position="449"/>
        <end position="561"/>
    </location>
</feature>
<keyword evidence="3 6" id="KW-1133">Transmembrane helix</keyword>
<evidence type="ECO:0000256" key="3">
    <source>
        <dbReference type="ARBA" id="ARBA00022989"/>
    </source>
</evidence>
<evidence type="ECO:0000256" key="1">
    <source>
        <dbReference type="ARBA" id="ARBA00004141"/>
    </source>
</evidence>
<feature type="transmembrane region" description="Helical" evidence="6">
    <location>
        <begin position="95"/>
        <end position="118"/>
    </location>
</feature>
<evidence type="ECO:0000256" key="5">
    <source>
        <dbReference type="SAM" id="MobiDB-lite"/>
    </source>
</evidence>
<dbReference type="PROSITE" id="PS50801">
    <property type="entry name" value="STAS"/>
    <property type="match status" value="1"/>
</dbReference>
<dbReference type="RefSeq" id="WP_338747693.1">
    <property type="nucleotide sequence ID" value="NZ_CP144913.1"/>
</dbReference>
<reference evidence="8 9" key="1">
    <citation type="submission" date="2024-02" db="EMBL/GenBank/DDBJ databases">
        <title>Janibacter sp. nov., isolated from gut of marine sandworm.</title>
        <authorList>
            <person name="Kim B."/>
            <person name="Jun M.O."/>
            <person name="Shin N.-R."/>
        </authorList>
    </citation>
    <scope>NUCLEOTIDE SEQUENCE [LARGE SCALE GENOMIC DNA]</scope>
    <source>
        <strain evidence="8 9">A1S7</strain>
    </source>
</reference>
<feature type="transmembrane region" description="Helical" evidence="6">
    <location>
        <begin position="177"/>
        <end position="193"/>
    </location>
</feature>
<keyword evidence="9" id="KW-1185">Reference proteome</keyword>
<dbReference type="Proteomes" id="UP001382727">
    <property type="component" value="Chromosome"/>
</dbReference>
<keyword evidence="4 6" id="KW-0472">Membrane</keyword>
<name>A0ABZ2MD78_9MICO</name>
<organism evidence="8 9">
    <name type="scientific">Janibacter alittae</name>
    <dbReference type="NCBI Taxonomy" id="3115209"/>
    <lineage>
        <taxon>Bacteria</taxon>
        <taxon>Bacillati</taxon>
        <taxon>Actinomycetota</taxon>
        <taxon>Actinomycetes</taxon>
        <taxon>Micrococcales</taxon>
        <taxon>Intrasporangiaceae</taxon>
        <taxon>Janibacter</taxon>
    </lineage>
</organism>
<dbReference type="InterPro" id="IPR036513">
    <property type="entry name" value="STAS_dom_sf"/>
</dbReference>
<dbReference type="Gene3D" id="3.30.750.24">
    <property type="entry name" value="STAS domain"/>
    <property type="match status" value="1"/>
</dbReference>
<feature type="transmembrane region" description="Helical" evidence="6">
    <location>
        <begin position="323"/>
        <end position="343"/>
    </location>
</feature>
<protein>
    <submittedName>
        <fullName evidence="8">SulP family inorganic anion transporter</fullName>
    </submittedName>
</protein>
<dbReference type="NCBIfam" id="TIGR00815">
    <property type="entry name" value="sulP"/>
    <property type="match status" value="1"/>
</dbReference>
<dbReference type="InterPro" id="IPR018045">
    <property type="entry name" value="S04_transporter_CS"/>
</dbReference>
<feature type="transmembrane region" description="Helical" evidence="6">
    <location>
        <begin position="349"/>
        <end position="372"/>
    </location>
</feature>
<dbReference type="InterPro" id="IPR001902">
    <property type="entry name" value="SLC26A/SulP_fam"/>
</dbReference>
<comment type="subcellular location">
    <subcellularLocation>
        <location evidence="1">Membrane</location>
        <topology evidence="1">Multi-pass membrane protein</topology>
    </subcellularLocation>
</comment>
<evidence type="ECO:0000256" key="6">
    <source>
        <dbReference type="SAM" id="Phobius"/>
    </source>
</evidence>
<dbReference type="SUPFAM" id="SSF52091">
    <property type="entry name" value="SpoIIaa-like"/>
    <property type="match status" value="1"/>
</dbReference>
<keyword evidence="2 6" id="KW-0812">Transmembrane</keyword>
<dbReference type="InterPro" id="IPR011547">
    <property type="entry name" value="SLC26A/SulP_dom"/>
</dbReference>
<evidence type="ECO:0000313" key="8">
    <source>
        <dbReference type="EMBL" id="WXB74978.1"/>
    </source>
</evidence>
<evidence type="ECO:0000256" key="4">
    <source>
        <dbReference type="ARBA" id="ARBA00023136"/>
    </source>
</evidence>
<feature type="transmembrane region" description="Helical" evidence="6">
    <location>
        <begin position="393"/>
        <end position="423"/>
    </location>
</feature>
<feature type="region of interest" description="Disordered" evidence="5">
    <location>
        <begin position="545"/>
        <end position="569"/>
    </location>
</feature>
<dbReference type="PANTHER" id="PTHR11814">
    <property type="entry name" value="SULFATE TRANSPORTER"/>
    <property type="match status" value="1"/>
</dbReference>
<proteinExistence type="predicted"/>
<sequence length="569" mass="58549">MSLDLAVSFRGYRRAWLRPDLIAGLTVWAVLVPESLAYATIAGVDPVVGLYAAVPSLVLYALIGSSRHLVVAPMSATAALSAGVIATVAPSGDHGAYLALSTALALATGIAAVVAGALRLGFLAGFISEPVLKGFIIGLALTIIVGQLPSLFGVDKGSGNFFEKLWDLVRHLGDTEPLALAVGAVSLVTLLLLRRFLPLVPGSLLVAMAGIGVVAMFGLDDHGLEIVGHIDSGLPQLGLPAITASDVSALLAGGVGVMLVGFSEGLGAAKTYAAKAGYDIDPNRELLGLGVANLGTGMASGMVVNGSLSKTAVNGAAGAKSQLSTVTTAVLTLLTLLFLTGLFENLPEACLAAIVIAAVIELVDVASLRRLWRFRAGSVAKTYSLTARADFSAAVATVAGVLVFDTLPGLAIGIAVSLVLLLARTSDPHLAQLAPTDTAQHAPWVDISRNPDFAAPPGVLVIRVEGPLVFANADHVRSAVRELARDHDALDLVVLDGRTTPSIDITAAEMLAQLRTDLRRMGADLALAANIGQVRDVLAKADPEGAEPRMFPSIDAAIASRASPDRDRE</sequence>
<evidence type="ECO:0000259" key="7">
    <source>
        <dbReference type="PROSITE" id="PS50801"/>
    </source>
</evidence>
<dbReference type="EMBL" id="CP144913">
    <property type="protein sequence ID" value="WXB74978.1"/>
    <property type="molecule type" value="Genomic_DNA"/>
</dbReference>
<feature type="transmembrane region" description="Helical" evidence="6">
    <location>
        <begin position="70"/>
        <end position="89"/>
    </location>
</feature>
<feature type="transmembrane region" description="Helical" evidence="6">
    <location>
        <begin position="239"/>
        <end position="262"/>
    </location>
</feature>
<feature type="transmembrane region" description="Helical" evidence="6">
    <location>
        <begin position="21"/>
        <end position="41"/>
    </location>
</feature>
<feature type="transmembrane region" description="Helical" evidence="6">
    <location>
        <begin position="47"/>
        <end position="63"/>
    </location>
</feature>
<gene>
    <name evidence="8" type="ORF">V1351_08305</name>
</gene>
<accession>A0ABZ2MD78</accession>
<evidence type="ECO:0000256" key="2">
    <source>
        <dbReference type="ARBA" id="ARBA00022692"/>
    </source>
</evidence>
<dbReference type="PROSITE" id="PS01130">
    <property type="entry name" value="SLC26A"/>
    <property type="match status" value="1"/>
</dbReference>